<accession>A0A1H3X8Z4</accession>
<organism evidence="1 2">
    <name type="scientific">Pedobacter hartonius</name>
    <dbReference type="NCBI Taxonomy" id="425514"/>
    <lineage>
        <taxon>Bacteria</taxon>
        <taxon>Pseudomonadati</taxon>
        <taxon>Bacteroidota</taxon>
        <taxon>Sphingobacteriia</taxon>
        <taxon>Sphingobacteriales</taxon>
        <taxon>Sphingobacteriaceae</taxon>
        <taxon>Pedobacter</taxon>
    </lineage>
</organism>
<dbReference type="RefSeq" id="WP_090554881.1">
    <property type="nucleotide sequence ID" value="NZ_FNRA01000001.1"/>
</dbReference>
<keyword evidence="2" id="KW-1185">Reference proteome</keyword>
<evidence type="ECO:0000313" key="2">
    <source>
        <dbReference type="Proteomes" id="UP000198850"/>
    </source>
</evidence>
<reference evidence="1 2" key="1">
    <citation type="submission" date="2016-10" db="EMBL/GenBank/DDBJ databases">
        <authorList>
            <person name="de Groot N.N."/>
        </authorList>
    </citation>
    <scope>NUCLEOTIDE SEQUENCE [LARGE SCALE GENOMIC DNA]</scope>
    <source>
        <strain evidence="1 2">DSM 19033</strain>
    </source>
</reference>
<dbReference type="Proteomes" id="UP000198850">
    <property type="component" value="Unassembled WGS sequence"/>
</dbReference>
<name>A0A1H3X8Z4_9SPHI</name>
<dbReference type="EMBL" id="FNRA01000001">
    <property type="protein sequence ID" value="SDZ95867.1"/>
    <property type="molecule type" value="Genomic_DNA"/>
</dbReference>
<dbReference type="AlphaFoldDB" id="A0A1H3X8Z4"/>
<gene>
    <name evidence="1" type="ORF">SAMN05443550_101543</name>
</gene>
<proteinExistence type="predicted"/>
<sequence length="81" mass="9239">MADLELHNPEFDIVINLDGQSKTIRVKPDETSDGVEYFNCKSGDEQITQIRLDEDNKWEQLWGELSDEEVAAIGEAIEQTK</sequence>
<evidence type="ECO:0000313" key="1">
    <source>
        <dbReference type="EMBL" id="SDZ95867.1"/>
    </source>
</evidence>
<dbReference type="OrthoDB" id="676759at2"/>
<protein>
    <submittedName>
        <fullName evidence="1">Uncharacterized protein</fullName>
    </submittedName>
</protein>